<dbReference type="SMART" id="SM00633">
    <property type="entry name" value="Glyco_10"/>
    <property type="match status" value="1"/>
</dbReference>
<dbReference type="PANTHER" id="PTHR31490">
    <property type="entry name" value="GLYCOSYL HYDROLASE"/>
    <property type="match status" value="1"/>
</dbReference>
<dbReference type="InterPro" id="IPR017853">
    <property type="entry name" value="GH"/>
</dbReference>
<proteinExistence type="inferred from homology"/>
<dbReference type="Proteomes" id="UP000681526">
    <property type="component" value="Unassembled WGS sequence"/>
</dbReference>
<evidence type="ECO:0000313" key="13">
    <source>
        <dbReference type="Proteomes" id="UP000681526"/>
    </source>
</evidence>
<comment type="similarity">
    <text evidence="8">Belongs to the glycosyl hydrolase 10 (cellulase F) family.</text>
</comment>
<feature type="compositionally biased region" description="Acidic residues" evidence="9">
    <location>
        <begin position="60"/>
        <end position="71"/>
    </location>
</feature>
<protein>
    <recommendedName>
        <fullName evidence="8">Beta-xylanase</fullName>
        <ecNumber evidence="8">3.2.1.8</ecNumber>
    </recommendedName>
</protein>
<reference evidence="12 13" key="1">
    <citation type="submission" date="2021-04" db="EMBL/GenBank/DDBJ databases">
        <authorList>
            <person name="Rakotoarivonina H."/>
        </authorList>
    </citation>
    <scope>NUCLEOTIDE SEQUENCE [LARGE SCALE GENOMIC DNA]</scope>
    <source>
        <strain evidence="12 13">XE</strain>
    </source>
</reference>
<keyword evidence="7 8" id="KW-0624">Polysaccharide degradation</keyword>
<evidence type="ECO:0000256" key="1">
    <source>
        <dbReference type="ARBA" id="ARBA00000681"/>
    </source>
</evidence>
<dbReference type="GO" id="GO:0031176">
    <property type="term" value="F:endo-1,4-beta-xylanase activity"/>
    <property type="evidence" value="ECO:0007669"/>
    <property type="project" value="UniProtKB-EC"/>
</dbReference>
<organism evidence="12 13">
    <name type="scientific">Thermobacillus xylanilyticus</name>
    <dbReference type="NCBI Taxonomy" id="76633"/>
    <lineage>
        <taxon>Bacteria</taxon>
        <taxon>Bacillati</taxon>
        <taxon>Bacillota</taxon>
        <taxon>Bacilli</taxon>
        <taxon>Bacillales</taxon>
        <taxon>Paenibacillaceae</taxon>
        <taxon>Thermobacillus</taxon>
    </lineage>
</organism>
<dbReference type="SUPFAM" id="SSF51445">
    <property type="entry name" value="(Trans)glycosidases"/>
    <property type="match status" value="1"/>
</dbReference>
<keyword evidence="4 8" id="KW-0378">Hydrolase</keyword>
<keyword evidence="13" id="KW-1185">Reference proteome</keyword>
<evidence type="ECO:0000256" key="2">
    <source>
        <dbReference type="ARBA" id="ARBA00004851"/>
    </source>
</evidence>
<evidence type="ECO:0000256" key="6">
    <source>
        <dbReference type="ARBA" id="ARBA00023295"/>
    </source>
</evidence>
<dbReference type="PROSITE" id="PS51257">
    <property type="entry name" value="PROKAR_LIPOPROTEIN"/>
    <property type="match status" value="1"/>
</dbReference>
<keyword evidence="5 8" id="KW-0119">Carbohydrate metabolism</keyword>
<dbReference type="Pfam" id="PF00331">
    <property type="entry name" value="Glyco_hydro_10"/>
    <property type="match status" value="1"/>
</dbReference>
<evidence type="ECO:0000313" key="12">
    <source>
        <dbReference type="EMBL" id="CAG5091710.1"/>
    </source>
</evidence>
<keyword evidence="10" id="KW-0732">Signal</keyword>
<feature type="chain" id="PRO_5045194970" description="Beta-xylanase" evidence="10">
    <location>
        <begin position="34"/>
        <end position="429"/>
    </location>
</feature>
<dbReference type="Gene3D" id="3.20.20.80">
    <property type="entry name" value="Glycosidases"/>
    <property type="match status" value="1"/>
</dbReference>
<evidence type="ECO:0000259" key="11">
    <source>
        <dbReference type="PROSITE" id="PS51760"/>
    </source>
</evidence>
<name>A0ABN7S882_THEXY</name>
<dbReference type="EMBL" id="CAJRAY010000083">
    <property type="protein sequence ID" value="CAG5091710.1"/>
    <property type="molecule type" value="Genomic_DNA"/>
</dbReference>
<dbReference type="RefSeq" id="WP_213485751.1">
    <property type="nucleotide sequence ID" value="NZ_CAJRAY010000083.1"/>
</dbReference>
<sequence length="429" mass="47941">MRQGGRTKAARSGAALLAAVLLLLALGCSARNAGEPDAAASGPVMEEEAGSGGQTRENADAESDAAAEEEEAAAKVEPTEPAVQTDIPSLAEAYADDFPIGAAITPEQTEGPMAELLKKHVNMLVAENVMKPMLLQPTEGQFRFEQADRIVEFARENGMQLRFHTLVWHQQTPAWFFHDREGKRMTDETDPAKREENKKLLLERLENHIRVVVEHFKDDIKSWDVVNEVVEPSDPGGLRNSEWYQIAGIDYIETAFRAAREAAGPDAKLYINDYNTNEPAKRDRLYELVKELLDRGVPIDGVGHQTHVNVDWPSADSLIESMRKFAGLGLDNIVTEMDMSIYAYNNRSDYGDDIPEAVIQKQADRYREFFEAFRDNRDLVSAVVFWGIADSHTWLHDFPVQGRTDAPLLFDRQLQAKPAFWAAIEAAKS</sequence>
<accession>A0ABN7S882</accession>
<evidence type="ECO:0000256" key="4">
    <source>
        <dbReference type="ARBA" id="ARBA00022801"/>
    </source>
</evidence>
<feature type="signal peptide" evidence="10">
    <location>
        <begin position="1"/>
        <end position="33"/>
    </location>
</feature>
<feature type="region of interest" description="Disordered" evidence="9">
    <location>
        <begin position="35"/>
        <end position="83"/>
    </location>
</feature>
<evidence type="ECO:0000256" key="3">
    <source>
        <dbReference type="ARBA" id="ARBA00022651"/>
    </source>
</evidence>
<dbReference type="InterPro" id="IPR044846">
    <property type="entry name" value="GH10"/>
</dbReference>
<evidence type="ECO:0000256" key="8">
    <source>
        <dbReference type="RuleBase" id="RU361174"/>
    </source>
</evidence>
<dbReference type="InterPro" id="IPR001000">
    <property type="entry name" value="GH10_dom"/>
</dbReference>
<evidence type="ECO:0000256" key="9">
    <source>
        <dbReference type="SAM" id="MobiDB-lite"/>
    </source>
</evidence>
<evidence type="ECO:0000256" key="7">
    <source>
        <dbReference type="ARBA" id="ARBA00023326"/>
    </source>
</evidence>
<keyword evidence="6 8" id="KW-0326">Glycosidase</keyword>
<gene>
    <name evidence="12" type="primary">txxe 3452-GH10</name>
    <name evidence="12" type="ORF">TXXE_16180</name>
</gene>
<dbReference type="PRINTS" id="PR00134">
    <property type="entry name" value="GLHYDRLASE10"/>
</dbReference>
<keyword evidence="3" id="KW-0858">Xylan degradation</keyword>
<dbReference type="EC" id="3.2.1.8" evidence="8"/>
<comment type="caution">
    <text evidence="12">The sequence shown here is derived from an EMBL/GenBank/DDBJ whole genome shotgun (WGS) entry which is preliminary data.</text>
</comment>
<comment type="pathway">
    <text evidence="2">Glycan degradation; xylan degradation.</text>
</comment>
<evidence type="ECO:0000256" key="5">
    <source>
        <dbReference type="ARBA" id="ARBA00023277"/>
    </source>
</evidence>
<dbReference type="PANTHER" id="PTHR31490:SF90">
    <property type="entry name" value="ENDO-1,4-BETA-XYLANASE A"/>
    <property type="match status" value="1"/>
</dbReference>
<feature type="domain" description="GH10" evidence="11">
    <location>
        <begin position="84"/>
        <end position="426"/>
    </location>
</feature>
<dbReference type="PROSITE" id="PS51760">
    <property type="entry name" value="GH10_2"/>
    <property type="match status" value="1"/>
</dbReference>
<comment type="catalytic activity">
    <reaction evidence="1 8">
        <text>Endohydrolysis of (1-&gt;4)-beta-D-xylosidic linkages in xylans.</text>
        <dbReference type="EC" id="3.2.1.8"/>
    </reaction>
</comment>
<evidence type="ECO:0000256" key="10">
    <source>
        <dbReference type="SAM" id="SignalP"/>
    </source>
</evidence>